<reference evidence="1" key="2">
    <citation type="submission" date="2025-09" db="UniProtKB">
        <authorList>
            <consortium name="EnsemblPlants"/>
        </authorList>
    </citation>
    <scope>IDENTIFICATION</scope>
</reference>
<organism evidence="1 2">
    <name type="scientific">Avena sativa</name>
    <name type="common">Oat</name>
    <dbReference type="NCBI Taxonomy" id="4498"/>
    <lineage>
        <taxon>Eukaryota</taxon>
        <taxon>Viridiplantae</taxon>
        <taxon>Streptophyta</taxon>
        <taxon>Embryophyta</taxon>
        <taxon>Tracheophyta</taxon>
        <taxon>Spermatophyta</taxon>
        <taxon>Magnoliopsida</taxon>
        <taxon>Liliopsida</taxon>
        <taxon>Poales</taxon>
        <taxon>Poaceae</taxon>
        <taxon>BOP clade</taxon>
        <taxon>Pooideae</taxon>
        <taxon>Poodae</taxon>
        <taxon>Poeae</taxon>
        <taxon>Poeae Chloroplast Group 1 (Aveneae type)</taxon>
        <taxon>Aveninae</taxon>
        <taxon>Avena</taxon>
    </lineage>
</organism>
<dbReference type="EnsemblPlants" id="AVESA.00010b.r2.4CG1286380.1">
    <property type="protein sequence ID" value="AVESA.00010b.r2.4CG1286380.1.CDS.1"/>
    <property type="gene ID" value="AVESA.00010b.r2.4CG1286380"/>
</dbReference>
<proteinExistence type="predicted"/>
<name>A0ACD5WSN8_AVESA</name>
<keyword evidence="2" id="KW-1185">Reference proteome</keyword>
<evidence type="ECO:0000313" key="2">
    <source>
        <dbReference type="Proteomes" id="UP001732700"/>
    </source>
</evidence>
<dbReference type="Proteomes" id="UP001732700">
    <property type="component" value="Chromosome 4C"/>
</dbReference>
<reference evidence="1" key="1">
    <citation type="submission" date="2021-05" db="EMBL/GenBank/DDBJ databases">
        <authorList>
            <person name="Scholz U."/>
            <person name="Mascher M."/>
            <person name="Fiebig A."/>
        </authorList>
    </citation>
    <scope>NUCLEOTIDE SEQUENCE [LARGE SCALE GENOMIC DNA]</scope>
</reference>
<protein>
    <submittedName>
        <fullName evidence="1">Uncharacterized protein</fullName>
    </submittedName>
</protein>
<evidence type="ECO:0000313" key="1">
    <source>
        <dbReference type="EnsemblPlants" id="AVESA.00010b.r2.4CG1286380.1.CDS.1"/>
    </source>
</evidence>
<accession>A0ACD5WSN8</accession>
<sequence>MARSPQLTAIALVLLCAAAIMAAPAKEDVDSYSFPVFNANTTDVLWVATNKTVVQGASLLFQPERPFPEVNASDGFLLLPGQVDLWRAGDDGGVPAREASFNTSFTVESSATPVSFVILLDKFPTFNNPAGLRGANGSNTGAVPNATADGLAAVEVGTVKSYAPESPDVGLNVTVTPNGTAEAAVWIEYDAVAHLLHVYVGAAGGEPRPAKALLDTPLSLAGQGTPQTSPIGFFAGQGTTQTALVGLFAGTVRDIFDGVRDWDLTVDSFDGKNKKKGTSWWVILIAVLGSVVAAAAIVSLVVWCFVSRRRARTMEPIPKL</sequence>